<comment type="caution">
    <text evidence="2">The sequence shown here is derived from an EMBL/GenBank/DDBJ whole genome shotgun (WGS) entry which is preliminary data.</text>
</comment>
<sequence length="101" mass="12014">MKFDIPSNLQSVLWSSDVRKLNLQTDKNYIIHQILSNGRLEDIKWLFGTYPKDLIAKTFISKPYKDYAPARFNFVKNFILGLNKTKIDERFYVENTPRNIR</sequence>
<proteinExistence type="predicted"/>
<organism evidence="2 3">
    <name type="scientific">Candidatus Shapirobacteria bacterium CG08_land_8_20_14_0_20_39_18</name>
    <dbReference type="NCBI Taxonomy" id="1974883"/>
    <lineage>
        <taxon>Bacteria</taxon>
        <taxon>Candidatus Shapironibacteriota</taxon>
    </lineage>
</organism>
<feature type="domain" description="DUF6922" evidence="1">
    <location>
        <begin position="11"/>
        <end position="58"/>
    </location>
</feature>
<gene>
    <name evidence="2" type="ORF">COT44_02005</name>
</gene>
<reference evidence="3" key="1">
    <citation type="submission" date="2017-09" db="EMBL/GenBank/DDBJ databases">
        <title>Depth-based differentiation of microbial function through sediment-hosted aquifers and enrichment of novel symbionts in the deep terrestrial subsurface.</title>
        <authorList>
            <person name="Probst A.J."/>
            <person name="Ladd B."/>
            <person name="Jarett J.K."/>
            <person name="Geller-Mcgrath D.E."/>
            <person name="Sieber C.M.K."/>
            <person name="Emerson J.B."/>
            <person name="Anantharaman K."/>
            <person name="Thomas B.C."/>
            <person name="Malmstrom R."/>
            <person name="Stieglmeier M."/>
            <person name="Klingl A."/>
            <person name="Woyke T."/>
            <person name="Ryan C.M."/>
            <person name="Banfield J.F."/>
        </authorList>
    </citation>
    <scope>NUCLEOTIDE SEQUENCE [LARGE SCALE GENOMIC DNA]</scope>
</reference>
<evidence type="ECO:0000259" key="1">
    <source>
        <dbReference type="Pfam" id="PF21956"/>
    </source>
</evidence>
<dbReference type="EMBL" id="PEYO01000012">
    <property type="protein sequence ID" value="PIU03641.1"/>
    <property type="molecule type" value="Genomic_DNA"/>
</dbReference>
<dbReference type="AlphaFoldDB" id="A0A2M6XD84"/>
<dbReference type="Proteomes" id="UP000228996">
    <property type="component" value="Unassembled WGS sequence"/>
</dbReference>
<dbReference type="InterPro" id="IPR053830">
    <property type="entry name" value="DUF6922"/>
</dbReference>
<name>A0A2M6XD84_9BACT</name>
<accession>A0A2M6XD84</accession>
<evidence type="ECO:0000313" key="2">
    <source>
        <dbReference type="EMBL" id="PIU03641.1"/>
    </source>
</evidence>
<evidence type="ECO:0000313" key="3">
    <source>
        <dbReference type="Proteomes" id="UP000228996"/>
    </source>
</evidence>
<dbReference type="Pfam" id="PF21956">
    <property type="entry name" value="DUF6922"/>
    <property type="match status" value="1"/>
</dbReference>
<protein>
    <recommendedName>
        <fullName evidence="1">DUF6922 domain-containing protein</fullName>
    </recommendedName>
</protein>